<dbReference type="EMBL" id="CDMY01000624">
    <property type="protein sequence ID" value="CEM26775.1"/>
    <property type="molecule type" value="Genomic_DNA"/>
</dbReference>
<dbReference type="VEuPathDB" id="CryptoDB:Vbra_22127"/>
<organism evidence="2 3">
    <name type="scientific">Vitrella brassicaformis (strain CCMP3155)</name>
    <dbReference type="NCBI Taxonomy" id="1169540"/>
    <lineage>
        <taxon>Eukaryota</taxon>
        <taxon>Sar</taxon>
        <taxon>Alveolata</taxon>
        <taxon>Colpodellida</taxon>
        <taxon>Vitrellaceae</taxon>
        <taxon>Vitrella</taxon>
    </lineage>
</organism>
<sequence length="133" mass="14562">MDSFAFVRMTRAQEESKGLAPSVDQFFKDASSVATSAQWQQVQYKSSHTSQQSTSSDDGHTDKIDAEELFRYIEWRFGIPMPRAYGPPIYRPVVMTGAAGSKYQQAGMGAGMGVGGHAAATTYHIFKRTQGQG</sequence>
<feature type="compositionally biased region" description="Low complexity" evidence="1">
    <location>
        <begin position="46"/>
        <end position="56"/>
    </location>
</feature>
<feature type="region of interest" description="Disordered" evidence="1">
    <location>
        <begin position="41"/>
        <end position="61"/>
    </location>
</feature>
<proteinExistence type="predicted"/>
<accession>A0A0G4GD02</accession>
<dbReference type="AlphaFoldDB" id="A0A0G4GD02"/>
<name>A0A0G4GD02_VITBC</name>
<gene>
    <name evidence="2" type="ORF">Vbra_22127</name>
</gene>
<protein>
    <submittedName>
        <fullName evidence="2">Uncharacterized protein</fullName>
    </submittedName>
</protein>
<keyword evidence="3" id="KW-1185">Reference proteome</keyword>
<dbReference type="InParanoid" id="A0A0G4GD02"/>
<reference evidence="2 3" key="1">
    <citation type="submission" date="2014-11" db="EMBL/GenBank/DDBJ databases">
        <authorList>
            <person name="Zhu J."/>
            <person name="Qi W."/>
            <person name="Song R."/>
        </authorList>
    </citation>
    <scope>NUCLEOTIDE SEQUENCE [LARGE SCALE GENOMIC DNA]</scope>
</reference>
<evidence type="ECO:0000313" key="3">
    <source>
        <dbReference type="Proteomes" id="UP000041254"/>
    </source>
</evidence>
<dbReference type="Proteomes" id="UP000041254">
    <property type="component" value="Unassembled WGS sequence"/>
</dbReference>
<evidence type="ECO:0000313" key="2">
    <source>
        <dbReference type="EMBL" id="CEM26775.1"/>
    </source>
</evidence>
<evidence type="ECO:0000256" key="1">
    <source>
        <dbReference type="SAM" id="MobiDB-lite"/>
    </source>
</evidence>